<dbReference type="AlphaFoldDB" id="A0AAV5V0L7"/>
<evidence type="ECO:0000313" key="2">
    <source>
        <dbReference type="Proteomes" id="UP001432322"/>
    </source>
</evidence>
<comment type="caution">
    <text evidence="1">The sequence shown here is derived from an EMBL/GenBank/DDBJ whole genome shotgun (WGS) entry which is preliminary data.</text>
</comment>
<feature type="non-terminal residue" evidence="1">
    <location>
        <position position="1"/>
    </location>
</feature>
<proteinExistence type="predicted"/>
<gene>
    <name evidence="1" type="ORF">PFISCL1PPCAC_3431</name>
</gene>
<dbReference type="EMBL" id="BTSY01000001">
    <property type="protein sequence ID" value="GMT12134.1"/>
    <property type="molecule type" value="Genomic_DNA"/>
</dbReference>
<protein>
    <submittedName>
        <fullName evidence="1">Uncharacterized protein</fullName>
    </submittedName>
</protein>
<keyword evidence="2" id="KW-1185">Reference proteome</keyword>
<reference evidence="1" key="1">
    <citation type="submission" date="2023-10" db="EMBL/GenBank/DDBJ databases">
        <title>Genome assembly of Pristionchus species.</title>
        <authorList>
            <person name="Yoshida K."/>
            <person name="Sommer R.J."/>
        </authorList>
    </citation>
    <scope>NUCLEOTIDE SEQUENCE</scope>
    <source>
        <strain evidence="1">RS5133</strain>
    </source>
</reference>
<dbReference type="Proteomes" id="UP001432322">
    <property type="component" value="Unassembled WGS sequence"/>
</dbReference>
<name>A0AAV5V0L7_9BILA</name>
<organism evidence="1 2">
    <name type="scientific">Pristionchus fissidentatus</name>
    <dbReference type="NCBI Taxonomy" id="1538716"/>
    <lineage>
        <taxon>Eukaryota</taxon>
        <taxon>Metazoa</taxon>
        <taxon>Ecdysozoa</taxon>
        <taxon>Nematoda</taxon>
        <taxon>Chromadorea</taxon>
        <taxon>Rhabditida</taxon>
        <taxon>Rhabditina</taxon>
        <taxon>Diplogasteromorpha</taxon>
        <taxon>Diplogasteroidea</taxon>
        <taxon>Neodiplogasteridae</taxon>
        <taxon>Pristionchus</taxon>
    </lineage>
</organism>
<accession>A0AAV5V0L7</accession>
<sequence>SVDYNTDYLFGMSDANWRDIISKMFDRKMDSLCVDTRRQFAFLSRLTRNVLTENLCSIDNKKIRLALSFANFWQKASENDSEINDYEITGTNNGIDIFGRFSAFYITHKEREKLMYYDF</sequence>
<evidence type="ECO:0000313" key="1">
    <source>
        <dbReference type="EMBL" id="GMT12134.1"/>
    </source>
</evidence>